<dbReference type="EMBL" id="JAACJL010000031">
    <property type="protein sequence ID" value="KAF4616377.1"/>
    <property type="molecule type" value="Genomic_DNA"/>
</dbReference>
<protein>
    <submittedName>
        <fullName evidence="2">Uncharacterized protein</fullName>
    </submittedName>
</protein>
<feature type="compositionally biased region" description="Low complexity" evidence="1">
    <location>
        <begin position="423"/>
        <end position="436"/>
    </location>
</feature>
<accession>A0A8H4VNQ4</accession>
<evidence type="ECO:0000313" key="2">
    <source>
        <dbReference type="EMBL" id="KAF4616377.1"/>
    </source>
</evidence>
<gene>
    <name evidence="2" type="ORF">D9613_008457</name>
</gene>
<feature type="compositionally biased region" description="Low complexity" evidence="1">
    <location>
        <begin position="348"/>
        <end position="357"/>
    </location>
</feature>
<dbReference type="CDD" id="cd21075">
    <property type="entry name" value="DBD_XPA-like"/>
    <property type="match status" value="1"/>
</dbReference>
<evidence type="ECO:0000313" key="3">
    <source>
        <dbReference type="Proteomes" id="UP000521872"/>
    </source>
</evidence>
<dbReference type="Proteomes" id="UP000521872">
    <property type="component" value="Unassembled WGS sequence"/>
</dbReference>
<organism evidence="2 3">
    <name type="scientific">Agrocybe pediades</name>
    <dbReference type="NCBI Taxonomy" id="84607"/>
    <lineage>
        <taxon>Eukaryota</taxon>
        <taxon>Fungi</taxon>
        <taxon>Dikarya</taxon>
        <taxon>Basidiomycota</taxon>
        <taxon>Agaricomycotina</taxon>
        <taxon>Agaricomycetes</taxon>
        <taxon>Agaricomycetidae</taxon>
        <taxon>Agaricales</taxon>
        <taxon>Agaricineae</taxon>
        <taxon>Strophariaceae</taxon>
        <taxon>Agrocybe</taxon>
    </lineage>
</organism>
<feature type="compositionally biased region" description="Basic residues" evidence="1">
    <location>
        <begin position="396"/>
        <end position="416"/>
    </location>
</feature>
<feature type="region of interest" description="Disordered" evidence="1">
    <location>
        <begin position="140"/>
        <end position="238"/>
    </location>
</feature>
<proteinExistence type="predicted"/>
<dbReference type="AlphaFoldDB" id="A0A8H4VNQ4"/>
<feature type="compositionally biased region" description="Polar residues" evidence="1">
    <location>
        <begin position="278"/>
        <end position="302"/>
    </location>
</feature>
<sequence>MPRKPKPKPDPAAHAQRRYTQTSFERFQQLGMEGTIAWKGGPYIVEEGYPPVKRGKGSSEYDPAKWGPPEFPADDNTVCMKKDVAKIFCLNANDIVDLCYRKRPVKVNDQKEHIAHDYLASELERRAWEKYGGPEGLKIAREKRDKRVARTKATKQRRRDKKGQADVQPESTHYYKKDITEPQSPEGDVRIISANDKPPMVLCVGKQPSPHSRGRNIGSRGFSGNDLNNSESSSDSPDYYAEGGACDMKHAAFMGFIADLQSGRYGDEDELRRRREQQSAPGIQSTPIQSTQNQITSASTVAPNGPPPTTSSSASVSERKRRGVRRTRESESSEGKDNVVSTLTAGHASSAAAYSTPPTTPYRLSSKRCRAQSSRDKDDIDVVSDSSYPTPTSTSRKNKLPKTSKVRDLTRRRKERKPQARQAATPSSESASPLAPSRRKPVSTANAASGSETLSAGRDSKFD</sequence>
<feature type="region of interest" description="Disordered" evidence="1">
    <location>
        <begin position="267"/>
        <end position="463"/>
    </location>
</feature>
<feature type="compositionally biased region" description="Low complexity" evidence="1">
    <location>
        <begin position="223"/>
        <end position="238"/>
    </location>
</feature>
<keyword evidence="3" id="KW-1185">Reference proteome</keyword>
<name>A0A8H4VNQ4_9AGAR</name>
<feature type="compositionally biased region" description="Basic residues" evidence="1">
    <location>
        <begin position="146"/>
        <end position="161"/>
    </location>
</feature>
<comment type="caution">
    <text evidence="2">The sequence shown here is derived from an EMBL/GenBank/DDBJ whole genome shotgun (WGS) entry which is preliminary data.</text>
</comment>
<reference evidence="2 3" key="1">
    <citation type="submission" date="2019-12" db="EMBL/GenBank/DDBJ databases">
        <authorList>
            <person name="Floudas D."/>
            <person name="Bentzer J."/>
            <person name="Ahren D."/>
            <person name="Johansson T."/>
            <person name="Persson P."/>
            <person name="Tunlid A."/>
        </authorList>
    </citation>
    <scope>NUCLEOTIDE SEQUENCE [LARGE SCALE GENOMIC DNA]</scope>
    <source>
        <strain evidence="2 3">CBS 102.39</strain>
    </source>
</reference>
<feature type="compositionally biased region" description="Polar residues" evidence="1">
    <location>
        <begin position="443"/>
        <end position="454"/>
    </location>
</feature>
<feature type="compositionally biased region" description="Basic and acidic residues" evidence="1">
    <location>
        <begin position="326"/>
        <end position="337"/>
    </location>
</feature>
<feature type="compositionally biased region" description="Low complexity" evidence="1">
    <location>
        <begin position="383"/>
        <end position="395"/>
    </location>
</feature>
<evidence type="ECO:0000256" key="1">
    <source>
        <dbReference type="SAM" id="MobiDB-lite"/>
    </source>
</evidence>